<reference evidence="3" key="1">
    <citation type="submission" date="2023-06" db="EMBL/GenBank/DDBJ databases">
        <title>Genome-scale phylogeny and comparative genomics of the fungal order Sordariales.</title>
        <authorList>
            <consortium name="Lawrence Berkeley National Laboratory"/>
            <person name="Hensen N."/>
            <person name="Bonometti L."/>
            <person name="Westerberg I."/>
            <person name="Brannstrom I.O."/>
            <person name="Guillou S."/>
            <person name="Cros-Aarteil S."/>
            <person name="Calhoun S."/>
            <person name="Haridas S."/>
            <person name="Kuo A."/>
            <person name="Mondo S."/>
            <person name="Pangilinan J."/>
            <person name="Riley R."/>
            <person name="Labutti K."/>
            <person name="Andreopoulos B."/>
            <person name="Lipzen A."/>
            <person name="Chen C."/>
            <person name="Yanf M."/>
            <person name="Daum C."/>
            <person name="Ng V."/>
            <person name="Clum A."/>
            <person name="Steindorff A."/>
            <person name="Ohm R."/>
            <person name="Martin F."/>
            <person name="Silar P."/>
            <person name="Natvig D."/>
            <person name="Lalanne C."/>
            <person name="Gautier V."/>
            <person name="Ament-Velasquez S.L."/>
            <person name="Kruys A."/>
            <person name="Hutchinson M.I."/>
            <person name="Powell A.J."/>
            <person name="Barry K."/>
            <person name="Miller A.N."/>
            <person name="Grigoriev I.V."/>
            <person name="Debuchy R."/>
            <person name="Gladieux P."/>
            <person name="Thoren M.H."/>
            <person name="Johannesson H."/>
        </authorList>
    </citation>
    <scope>NUCLEOTIDE SEQUENCE</scope>
    <source>
        <strain evidence="3">CBS 540.89</strain>
    </source>
</reference>
<evidence type="ECO:0000313" key="4">
    <source>
        <dbReference type="Proteomes" id="UP001172159"/>
    </source>
</evidence>
<name>A0AA40ED83_9PEZI</name>
<evidence type="ECO:0000313" key="3">
    <source>
        <dbReference type="EMBL" id="KAK0737149.1"/>
    </source>
</evidence>
<keyword evidence="4" id="KW-1185">Reference proteome</keyword>
<dbReference type="AlphaFoldDB" id="A0AA40ED83"/>
<dbReference type="PANTHER" id="PTHR24359:SF37">
    <property type="entry name" value="PROTEIN KINASE DOMAIN-CONTAINING PROTEIN"/>
    <property type="match status" value="1"/>
</dbReference>
<dbReference type="SUPFAM" id="SSF56112">
    <property type="entry name" value="Protein kinase-like (PK-like)"/>
    <property type="match status" value="1"/>
</dbReference>
<dbReference type="CDD" id="cd00180">
    <property type="entry name" value="PKc"/>
    <property type="match status" value="1"/>
</dbReference>
<dbReference type="SMART" id="SM00220">
    <property type="entry name" value="S_TKc"/>
    <property type="match status" value="1"/>
</dbReference>
<dbReference type="GO" id="GO:0005524">
    <property type="term" value="F:ATP binding"/>
    <property type="evidence" value="ECO:0007669"/>
    <property type="project" value="InterPro"/>
</dbReference>
<sequence>MVTMSQKEDKQSSNEDDDLLKVFVKSSYFPCLCPFFRQHHTYTAAIAASVAGLSHSPYDTRPSQHDNPHFSAVRGELPSVFLNGVEEQADHPDHEPNNAEPSQEGHHTRNHLDLRRTLSDASSAPSDITVWDLGESLCDACHQDASGERAEIPVALPTSTSSALMVRLWSLRCPKDSSKQLEQFFPWRSVEKLITRQEVILALRGTRSSLSDDKIEWYADQICRSHNCGGDQVSNSGYRKIFAILVRMSRTADIICFVDRGICDGLLPLEAVPIGDGQIEMRLRGEENTKLDFLRHWNDELKHDDFEELQWTMLVPYFAKRPGHYARLYELPKKVILPWLSEERQYDGGYSWVSKVEIHPHHHNFNQLKDHMVFSNFFAVKHLKAHSSDETSTVDILPPANNTVGRHQPQVVVSKATTYSEDDIKTEFEHEIDILNRLSRRPHPHLITLLAAYQLGDECCMIFPWADCDLQSMWQHEPHPGPLEKSNLKWVLDQSLGLAQGLNRIHNSKPTPTPSERKMPQRIYGRHGDIKPENILFFRDKTNPEDRGKLVITDFGLTRFHGNDTKTYLRGMKPPATPTYRPPECDITTSPISQSFDIWSFGCVLLEFVTWYLGGLALVEQFIQKRKLHNPLMHHWLTDQFFEILQDNPKYGPTGSVVARVKQEVYEVSCFVDELHSHPACSDIIHDLLDFIMEEMVIVELKTKRVAHDTSNSKVHHTRAACGNVVGKLKSLCSQLDNLPDVLTATPRSTRVTRDLISVEIEGYTVGSRYADLPVNTGNTIRATDHPELRLGHPETW</sequence>
<dbReference type="PROSITE" id="PS50011">
    <property type="entry name" value="PROTEIN_KINASE_DOM"/>
    <property type="match status" value="1"/>
</dbReference>
<gene>
    <name evidence="3" type="ORF">B0T21DRAFT_438346</name>
</gene>
<evidence type="ECO:0000256" key="1">
    <source>
        <dbReference type="SAM" id="MobiDB-lite"/>
    </source>
</evidence>
<accession>A0AA40ED83</accession>
<protein>
    <recommendedName>
        <fullName evidence="2">Protein kinase domain-containing protein</fullName>
    </recommendedName>
</protein>
<evidence type="ECO:0000259" key="2">
    <source>
        <dbReference type="PROSITE" id="PS50011"/>
    </source>
</evidence>
<dbReference type="InterPro" id="IPR000719">
    <property type="entry name" value="Prot_kinase_dom"/>
</dbReference>
<dbReference type="InterPro" id="IPR011009">
    <property type="entry name" value="Kinase-like_dom_sf"/>
</dbReference>
<dbReference type="Proteomes" id="UP001172159">
    <property type="component" value="Unassembled WGS sequence"/>
</dbReference>
<dbReference type="Gene3D" id="1.10.510.10">
    <property type="entry name" value="Transferase(Phosphotransferase) domain 1"/>
    <property type="match status" value="1"/>
</dbReference>
<dbReference type="PANTHER" id="PTHR24359">
    <property type="entry name" value="SERINE/THREONINE-PROTEIN KINASE SBK1"/>
    <property type="match status" value="1"/>
</dbReference>
<dbReference type="Pfam" id="PF00069">
    <property type="entry name" value="Pkinase"/>
    <property type="match status" value="1"/>
</dbReference>
<comment type="caution">
    <text evidence="3">The sequence shown here is derived from an EMBL/GenBank/DDBJ whole genome shotgun (WGS) entry which is preliminary data.</text>
</comment>
<organism evidence="3 4">
    <name type="scientific">Apiosordaria backusii</name>
    <dbReference type="NCBI Taxonomy" id="314023"/>
    <lineage>
        <taxon>Eukaryota</taxon>
        <taxon>Fungi</taxon>
        <taxon>Dikarya</taxon>
        <taxon>Ascomycota</taxon>
        <taxon>Pezizomycotina</taxon>
        <taxon>Sordariomycetes</taxon>
        <taxon>Sordariomycetidae</taxon>
        <taxon>Sordariales</taxon>
        <taxon>Lasiosphaeriaceae</taxon>
        <taxon>Apiosordaria</taxon>
    </lineage>
</organism>
<feature type="region of interest" description="Disordered" evidence="1">
    <location>
        <begin position="88"/>
        <end position="110"/>
    </location>
</feature>
<dbReference type="EMBL" id="JAUKTV010000005">
    <property type="protein sequence ID" value="KAK0737149.1"/>
    <property type="molecule type" value="Genomic_DNA"/>
</dbReference>
<proteinExistence type="predicted"/>
<dbReference type="GO" id="GO:0004674">
    <property type="term" value="F:protein serine/threonine kinase activity"/>
    <property type="evidence" value="ECO:0007669"/>
    <property type="project" value="TreeGrafter"/>
</dbReference>
<feature type="domain" description="Protein kinase" evidence="2">
    <location>
        <begin position="339"/>
        <end position="666"/>
    </location>
</feature>